<comment type="caution">
    <text evidence="2">The sequence shown here is derived from an EMBL/GenBank/DDBJ whole genome shotgun (WGS) entry which is preliminary data.</text>
</comment>
<feature type="transmembrane region" description="Helical" evidence="1">
    <location>
        <begin position="42"/>
        <end position="62"/>
    </location>
</feature>
<evidence type="ECO:0000313" key="3">
    <source>
        <dbReference type="Proteomes" id="UP001589535"/>
    </source>
</evidence>
<dbReference type="RefSeq" id="WP_378191740.1">
    <property type="nucleotide sequence ID" value="NZ_JBHMBK010000006.1"/>
</dbReference>
<protein>
    <submittedName>
        <fullName evidence="2">Uncharacterized protein</fullName>
    </submittedName>
</protein>
<keyword evidence="1" id="KW-1133">Transmembrane helix</keyword>
<keyword evidence="1" id="KW-0472">Membrane</keyword>
<proteinExistence type="predicted"/>
<keyword evidence="3" id="KW-1185">Reference proteome</keyword>
<name>A0ABV5U003_9PSEU</name>
<organism evidence="2 3">
    <name type="scientific">Amycolatopsis plumensis</name>
    <dbReference type="NCBI Taxonomy" id="236508"/>
    <lineage>
        <taxon>Bacteria</taxon>
        <taxon>Bacillati</taxon>
        <taxon>Actinomycetota</taxon>
        <taxon>Actinomycetes</taxon>
        <taxon>Pseudonocardiales</taxon>
        <taxon>Pseudonocardiaceae</taxon>
        <taxon>Amycolatopsis</taxon>
    </lineage>
</organism>
<accession>A0ABV5U003</accession>
<gene>
    <name evidence="2" type="ORF">ACFFTO_11005</name>
</gene>
<dbReference type="EMBL" id="JBHMBK010000006">
    <property type="protein sequence ID" value="MFB9684711.1"/>
    <property type="molecule type" value="Genomic_DNA"/>
</dbReference>
<sequence length="232" mass="24462">MTDLERKLAETLREQAGEVTPNLEAAWAEQVRRQQKPRRRRAAVWAAPLAAVLVVLTSVLLATQLNTASVPPANPGEPLNLAKFTPRTLHALQVMVGPVGAIDFAGQSSSWTAYAFGAFASGGVTELLCVASVPAGHRLAAESPLYGIDSPRCLPIERLSGHAVRAGYIGEPNGPLPSGKAIFFVDPSVGTLQLFAANGDLIMARPVGRLSDLVVFAADVPPGSPPVRFRVS</sequence>
<evidence type="ECO:0000313" key="2">
    <source>
        <dbReference type="EMBL" id="MFB9684711.1"/>
    </source>
</evidence>
<reference evidence="2 3" key="1">
    <citation type="submission" date="2024-09" db="EMBL/GenBank/DDBJ databases">
        <authorList>
            <person name="Sun Q."/>
            <person name="Mori K."/>
        </authorList>
    </citation>
    <scope>NUCLEOTIDE SEQUENCE [LARGE SCALE GENOMIC DNA]</scope>
    <source>
        <strain evidence="2 3">JCM 13852</strain>
    </source>
</reference>
<evidence type="ECO:0000256" key="1">
    <source>
        <dbReference type="SAM" id="Phobius"/>
    </source>
</evidence>
<dbReference type="Proteomes" id="UP001589535">
    <property type="component" value="Unassembled WGS sequence"/>
</dbReference>
<keyword evidence="1" id="KW-0812">Transmembrane</keyword>